<gene>
    <name evidence="1" type="ORF">BME96_19040</name>
</gene>
<protein>
    <recommendedName>
        <fullName evidence="3">Lipoprotein</fullName>
    </recommendedName>
</protein>
<organism evidence="1 2">
    <name type="scientific">Virgibacillus halodenitrificans</name>
    <name type="common">Bacillus halodenitrificans</name>
    <dbReference type="NCBI Taxonomy" id="1482"/>
    <lineage>
        <taxon>Bacteria</taxon>
        <taxon>Bacillati</taxon>
        <taxon>Bacillota</taxon>
        <taxon>Bacilli</taxon>
        <taxon>Bacillales</taxon>
        <taxon>Bacillaceae</taxon>
        <taxon>Virgibacillus</taxon>
    </lineage>
</organism>
<name>A0AAC9NMP0_VIRHA</name>
<dbReference type="PROSITE" id="PS51257">
    <property type="entry name" value="PROKAR_LIPOPROTEIN"/>
    <property type="match status" value="1"/>
</dbReference>
<accession>A0AAC9NMP0</accession>
<proteinExistence type="predicted"/>
<dbReference type="EMBL" id="CP017963">
    <property type="protein sequence ID" value="APC50380.1"/>
    <property type="molecule type" value="Genomic_DNA"/>
</dbReference>
<evidence type="ECO:0008006" key="3">
    <source>
        <dbReference type="Google" id="ProtNLM"/>
    </source>
</evidence>
<dbReference type="Proteomes" id="UP000182945">
    <property type="component" value="Plasmid unnamed1"/>
</dbReference>
<dbReference type="KEGG" id="vhl:BME96_19040"/>
<keyword evidence="1" id="KW-0614">Plasmid</keyword>
<reference evidence="1 2" key="1">
    <citation type="submission" date="2016-11" db="EMBL/GenBank/DDBJ databases">
        <title>Complete genome sequencing of Virgibacillus halodenitrificans PDB-F2.</title>
        <authorList>
            <person name="Sun Z."/>
            <person name="Zhou Y."/>
            <person name="Li H."/>
        </authorList>
    </citation>
    <scope>NUCLEOTIDE SEQUENCE [LARGE SCALE GENOMIC DNA]</scope>
    <source>
        <strain evidence="1 2">PDB-F2</strain>
        <plasmid evidence="1 2">unnamed1</plasmid>
    </source>
</reference>
<sequence length="157" mass="17405">MLQNKKKIIGLLAGLSIIAVGCGVNSENESKVLEEGKVYDGKNATHEIIEVESGSNWTVKSDKKDDSNYSVVTVDDTGEEIAGYHVINIKAEEVNGDIESSFAKREGRDFIIVSDEESVYFRSVAEENKSEIEEALKNTDNPDQHVKDISNYIFNES</sequence>
<evidence type="ECO:0000313" key="1">
    <source>
        <dbReference type="EMBL" id="APC50380.1"/>
    </source>
</evidence>
<dbReference type="GeneID" id="71516510"/>
<geneLocation type="plasmid" evidence="1 2">
    <name>unnamed1</name>
</geneLocation>
<dbReference type="RefSeq" id="WP_071650100.1">
    <property type="nucleotide sequence ID" value="NZ_CP017963.1"/>
</dbReference>
<dbReference type="AlphaFoldDB" id="A0AAC9NMP0"/>
<evidence type="ECO:0000313" key="2">
    <source>
        <dbReference type="Proteomes" id="UP000182945"/>
    </source>
</evidence>